<keyword evidence="6" id="KW-1185">Reference proteome</keyword>
<evidence type="ECO:0000256" key="2">
    <source>
        <dbReference type="ARBA" id="ARBA00022801"/>
    </source>
</evidence>
<protein>
    <submittedName>
        <fullName evidence="5">Inositol monophosphatase family protein</fullName>
    </submittedName>
</protein>
<feature type="binding site" evidence="4">
    <location>
        <position position="80"/>
    </location>
    <ligand>
        <name>Mg(2+)</name>
        <dbReference type="ChEBI" id="CHEBI:18420"/>
        <label>1</label>
        <note>catalytic</note>
    </ligand>
</feature>
<proteinExistence type="predicted"/>
<dbReference type="GO" id="GO:0006020">
    <property type="term" value="P:inositol metabolic process"/>
    <property type="evidence" value="ECO:0007669"/>
    <property type="project" value="TreeGrafter"/>
</dbReference>
<reference evidence="5 6" key="1">
    <citation type="submission" date="2019-01" db="EMBL/GenBank/DDBJ databases">
        <title>Geovibrio thiophilus DSM 11263, complete genome.</title>
        <authorList>
            <person name="Spring S."/>
            <person name="Bunk B."/>
            <person name="Sproer C."/>
        </authorList>
    </citation>
    <scope>NUCLEOTIDE SEQUENCE [LARGE SCALE GENOMIC DNA]</scope>
    <source>
        <strain evidence="5 6">DSM 11263</strain>
    </source>
</reference>
<dbReference type="SUPFAM" id="SSF56655">
    <property type="entry name" value="Carbohydrate phosphatase"/>
    <property type="match status" value="1"/>
</dbReference>
<dbReference type="Gene3D" id="3.30.540.10">
    <property type="entry name" value="Fructose-1,6-Bisphosphatase, subunit A, domain 1"/>
    <property type="match status" value="1"/>
</dbReference>
<dbReference type="OrthoDB" id="9772456at2"/>
<gene>
    <name evidence="5" type="ORF">EP073_01390</name>
</gene>
<dbReference type="PROSITE" id="PS00629">
    <property type="entry name" value="IMP_1"/>
    <property type="match status" value="1"/>
</dbReference>
<sequence>MFDERRAGSFIRSAGREALAAGSECLSDSGRDIKLKADMELHEKLSLFLTDFTGLSVLSEEGEQPDYTSVQGSFWILDPLDGSYNFHRGLPHAAVSVSLWKGGAPQVSYVYDIFRDTLYYAGTGGGCFADGGKIHCSDADSACQAAVASGFSVYRDYSDEEMLKDIAFLRRFKKIRFIGSAALSLAYVAEGRLDAYFETDIGIWDVAAGLGLVKAAGGTYRLEKGSAPNKVTVLAHNGRLGL</sequence>
<keyword evidence="3 4" id="KW-0460">Magnesium</keyword>
<dbReference type="AlphaFoldDB" id="A0A410JV98"/>
<dbReference type="CDD" id="cd01637">
    <property type="entry name" value="IMPase_like"/>
    <property type="match status" value="1"/>
</dbReference>
<dbReference type="GO" id="GO:0008934">
    <property type="term" value="F:inositol monophosphate 1-phosphatase activity"/>
    <property type="evidence" value="ECO:0007669"/>
    <property type="project" value="TreeGrafter"/>
</dbReference>
<keyword evidence="2" id="KW-0378">Hydrolase</keyword>
<evidence type="ECO:0000256" key="4">
    <source>
        <dbReference type="PIRSR" id="PIRSR600760-2"/>
    </source>
</evidence>
<feature type="binding site" evidence="4">
    <location>
        <position position="78"/>
    </location>
    <ligand>
        <name>Mg(2+)</name>
        <dbReference type="ChEBI" id="CHEBI:18420"/>
        <label>1</label>
        <note>catalytic</note>
    </ligand>
</feature>
<dbReference type="GO" id="GO:0046872">
    <property type="term" value="F:metal ion binding"/>
    <property type="evidence" value="ECO:0007669"/>
    <property type="project" value="UniProtKB-KW"/>
</dbReference>
<evidence type="ECO:0000256" key="1">
    <source>
        <dbReference type="ARBA" id="ARBA00022723"/>
    </source>
</evidence>
<feature type="binding site" evidence="4">
    <location>
        <position position="205"/>
    </location>
    <ligand>
        <name>Mg(2+)</name>
        <dbReference type="ChEBI" id="CHEBI:18420"/>
        <label>1</label>
        <note>catalytic</note>
    </ligand>
</feature>
<dbReference type="EMBL" id="CP035108">
    <property type="protein sequence ID" value="QAR32102.1"/>
    <property type="molecule type" value="Genomic_DNA"/>
</dbReference>
<dbReference type="Proteomes" id="UP000287502">
    <property type="component" value="Chromosome"/>
</dbReference>
<evidence type="ECO:0000313" key="6">
    <source>
        <dbReference type="Proteomes" id="UP000287502"/>
    </source>
</evidence>
<name>A0A410JV98_9BACT</name>
<dbReference type="PANTHER" id="PTHR20854">
    <property type="entry name" value="INOSITOL MONOPHOSPHATASE"/>
    <property type="match status" value="1"/>
</dbReference>
<dbReference type="Gene3D" id="3.40.190.80">
    <property type="match status" value="1"/>
</dbReference>
<dbReference type="PRINTS" id="PR00377">
    <property type="entry name" value="IMPHPHTASES"/>
</dbReference>
<evidence type="ECO:0000256" key="3">
    <source>
        <dbReference type="ARBA" id="ARBA00022842"/>
    </source>
</evidence>
<dbReference type="KEGG" id="gtl:EP073_01390"/>
<dbReference type="PANTHER" id="PTHR20854:SF4">
    <property type="entry name" value="INOSITOL-1-MONOPHOSPHATASE-RELATED"/>
    <property type="match status" value="1"/>
</dbReference>
<feature type="binding site" evidence="4">
    <location>
        <position position="81"/>
    </location>
    <ligand>
        <name>Mg(2+)</name>
        <dbReference type="ChEBI" id="CHEBI:18420"/>
        <label>1</label>
        <note>catalytic</note>
    </ligand>
</feature>
<dbReference type="RefSeq" id="WP_128465389.1">
    <property type="nucleotide sequence ID" value="NZ_CP035108.1"/>
</dbReference>
<dbReference type="Pfam" id="PF00459">
    <property type="entry name" value="Inositol_P"/>
    <property type="match status" value="1"/>
</dbReference>
<feature type="binding site" evidence="4">
    <location>
        <position position="60"/>
    </location>
    <ligand>
        <name>Mg(2+)</name>
        <dbReference type="ChEBI" id="CHEBI:18420"/>
        <label>1</label>
        <note>catalytic</note>
    </ligand>
</feature>
<evidence type="ECO:0000313" key="5">
    <source>
        <dbReference type="EMBL" id="QAR32102.1"/>
    </source>
</evidence>
<dbReference type="InterPro" id="IPR000760">
    <property type="entry name" value="Inositol_monophosphatase-like"/>
</dbReference>
<dbReference type="InterPro" id="IPR020583">
    <property type="entry name" value="Inositol_monoP_metal-BS"/>
</dbReference>
<comment type="cofactor">
    <cofactor evidence="4">
        <name>Mg(2+)</name>
        <dbReference type="ChEBI" id="CHEBI:18420"/>
    </cofactor>
</comment>
<accession>A0A410JV98</accession>
<keyword evidence="1 4" id="KW-0479">Metal-binding</keyword>
<dbReference type="GO" id="GO:0007165">
    <property type="term" value="P:signal transduction"/>
    <property type="evidence" value="ECO:0007669"/>
    <property type="project" value="TreeGrafter"/>
</dbReference>
<organism evidence="5 6">
    <name type="scientific">Geovibrio thiophilus</name>
    <dbReference type="NCBI Taxonomy" id="139438"/>
    <lineage>
        <taxon>Bacteria</taxon>
        <taxon>Pseudomonadati</taxon>
        <taxon>Deferribacterota</taxon>
        <taxon>Deferribacteres</taxon>
        <taxon>Deferribacterales</taxon>
        <taxon>Geovibrionaceae</taxon>
        <taxon>Geovibrio</taxon>
    </lineage>
</organism>